<dbReference type="Proteomes" id="UP001328107">
    <property type="component" value="Unassembled WGS sequence"/>
</dbReference>
<dbReference type="AlphaFoldDB" id="A0AAN4Z2Y3"/>
<evidence type="ECO:0000313" key="2">
    <source>
        <dbReference type="Proteomes" id="UP001328107"/>
    </source>
</evidence>
<accession>A0AAN4Z2Y3</accession>
<comment type="caution">
    <text evidence="1">The sequence shown here is derived from an EMBL/GenBank/DDBJ whole genome shotgun (WGS) entry which is preliminary data.</text>
</comment>
<name>A0AAN4Z2Y3_9BILA</name>
<feature type="non-terminal residue" evidence="1">
    <location>
        <position position="1"/>
    </location>
</feature>
<organism evidence="1 2">
    <name type="scientific">Pristionchus mayeri</name>
    <dbReference type="NCBI Taxonomy" id="1317129"/>
    <lineage>
        <taxon>Eukaryota</taxon>
        <taxon>Metazoa</taxon>
        <taxon>Ecdysozoa</taxon>
        <taxon>Nematoda</taxon>
        <taxon>Chromadorea</taxon>
        <taxon>Rhabditida</taxon>
        <taxon>Rhabditina</taxon>
        <taxon>Diplogasteromorpha</taxon>
        <taxon>Diplogasteroidea</taxon>
        <taxon>Neodiplogasteridae</taxon>
        <taxon>Pristionchus</taxon>
    </lineage>
</organism>
<feature type="non-terminal residue" evidence="1">
    <location>
        <position position="83"/>
    </location>
</feature>
<evidence type="ECO:0000313" key="1">
    <source>
        <dbReference type="EMBL" id="GMR30417.1"/>
    </source>
</evidence>
<keyword evidence="2" id="KW-1185">Reference proteome</keyword>
<sequence>KLSTPTVKSTIPNQICNGINYILTRFQIEKIVFKSILIDEMFMSMFVRIFSNINKLQLVFSKIFLVDSNSQDHTLRFFQWIVS</sequence>
<gene>
    <name evidence="1" type="ORF">PMAYCL1PPCAC_00612</name>
</gene>
<dbReference type="EMBL" id="BTRK01000001">
    <property type="protein sequence ID" value="GMR30417.1"/>
    <property type="molecule type" value="Genomic_DNA"/>
</dbReference>
<protein>
    <submittedName>
        <fullName evidence="1">Uncharacterized protein</fullName>
    </submittedName>
</protein>
<reference evidence="2" key="1">
    <citation type="submission" date="2022-10" db="EMBL/GenBank/DDBJ databases">
        <title>Genome assembly of Pristionchus species.</title>
        <authorList>
            <person name="Yoshida K."/>
            <person name="Sommer R.J."/>
        </authorList>
    </citation>
    <scope>NUCLEOTIDE SEQUENCE [LARGE SCALE GENOMIC DNA]</scope>
    <source>
        <strain evidence="2">RS5460</strain>
    </source>
</reference>
<proteinExistence type="predicted"/>